<evidence type="ECO:0000313" key="2">
    <source>
        <dbReference type="Proteomes" id="UP001141806"/>
    </source>
</evidence>
<dbReference type="EMBL" id="JAMYWD010000011">
    <property type="protein sequence ID" value="KAJ4956987.1"/>
    <property type="molecule type" value="Genomic_DNA"/>
</dbReference>
<keyword evidence="2" id="KW-1185">Reference proteome</keyword>
<sequence length="260" mass="29033">MSGLTTRSGNASRVVFTTGSDRKSINPRLNGDRDVKFEDQLVQEGLQRAVNLDLGLPRSAQMEVDQNSRALWPARFSTDRQPDGRIAVIGRVNARARVASDVWDSTVASVPLEGTSRNGRISTGLSERQGLPEMQTVGKEVQTDKEGSTIDFGMFLGFVPLDLPDKQQVGHHLQWVHFPGLDLELWDEDLLFSMGKALGTARVEYEQPQMRCPKRGMFRHRAEMCSMVDKGPPSRYVPASIEAVENEARNRPFEGLHQKT</sequence>
<evidence type="ECO:0000313" key="1">
    <source>
        <dbReference type="EMBL" id="KAJ4956987.1"/>
    </source>
</evidence>
<organism evidence="1 2">
    <name type="scientific">Protea cynaroides</name>
    <dbReference type="NCBI Taxonomy" id="273540"/>
    <lineage>
        <taxon>Eukaryota</taxon>
        <taxon>Viridiplantae</taxon>
        <taxon>Streptophyta</taxon>
        <taxon>Embryophyta</taxon>
        <taxon>Tracheophyta</taxon>
        <taxon>Spermatophyta</taxon>
        <taxon>Magnoliopsida</taxon>
        <taxon>Proteales</taxon>
        <taxon>Proteaceae</taxon>
        <taxon>Protea</taxon>
    </lineage>
</organism>
<dbReference type="Proteomes" id="UP001141806">
    <property type="component" value="Unassembled WGS sequence"/>
</dbReference>
<comment type="caution">
    <text evidence="1">The sequence shown here is derived from an EMBL/GenBank/DDBJ whole genome shotgun (WGS) entry which is preliminary data.</text>
</comment>
<reference evidence="1" key="1">
    <citation type="journal article" date="2023" name="Plant J.">
        <title>The genome of the king protea, Protea cynaroides.</title>
        <authorList>
            <person name="Chang J."/>
            <person name="Duong T.A."/>
            <person name="Schoeman C."/>
            <person name="Ma X."/>
            <person name="Roodt D."/>
            <person name="Barker N."/>
            <person name="Li Z."/>
            <person name="Van de Peer Y."/>
            <person name="Mizrachi E."/>
        </authorList>
    </citation>
    <scope>NUCLEOTIDE SEQUENCE</scope>
    <source>
        <tissue evidence="1">Young leaves</tissue>
    </source>
</reference>
<name>A0A9Q0JZA5_9MAGN</name>
<proteinExistence type="predicted"/>
<protein>
    <submittedName>
        <fullName evidence="1">Uncharacterized protein</fullName>
    </submittedName>
</protein>
<dbReference type="AlphaFoldDB" id="A0A9Q0JZA5"/>
<accession>A0A9Q0JZA5</accession>
<gene>
    <name evidence="1" type="ORF">NE237_013770</name>
</gene>